<dbReference type="PANTHER" id="PTHR10489:SF957">
    <property type="entry name" value="B2 BRADYKININ RECEPTOR"/>
    <property type="match status" value="1"/>
</dbReference>
<dbReference type="PROSITE" id="PS50262">
    <property type="entry name" value="G_PROTEIN_RECEP_F1_2"/>
    <property type="match status" value="1"/>
</dbReference>
<dbReference type="CTD" id="624"/>
<evidence type="ECO:0000256" key="13">
    <source>
        <dbReference type="ARBA" id="ARBA00023224"/>
    </source>
</evidence>
<dbReference type="InterPro" id="IPR050119">
    <property type="entry name" value="CCR1-9-like"/>
</dbReference>
<evidence type="ECO:0000256" key="9">
    <source>
        <dbReference type="ARBA" id="ARBA00023139"/>
    </source>
</evidence>
<evidence type="ECO:0000256" key="5">
    <source>
        <dbReference type="ARBA" id="ARBA00022692"/>
    </source>
</evidence>
<comment type="function">
    <text evidence="15">Receptor for bradykinin. It is associated with G proteins that activate a phosphatidylinositol-calcium second messenger system.</text>
</comment>
<proteinExistence type="inferred from homology"/>
<keyword evidence="10" id="KW-1015">Disulfide bond</keyword>
<evidence type="ECO:0000256" key="10">
    <source>
        <dbReference type="ARBA" id="ARBA00023157"/>
    </source>
</evidence>
<protein>
    <recommendedName>
        <fullName evidence="2">B2 bradykinin receptor</fullName>
    </recommendedName>
</protein>
<dbReference type="PRINTS" id="PR00425">
    <property type="entry name" value="BRADYKININR"/>
</dbReference>
<dbReference type="GO" id="GO:0019957">
    <property type="term" value="F:C-C chemokine binding"/>
    <property type="evidence" value="ECO:0007669"/>
    <property type="project" value="TreeGrafter"/>
</dbReference>
<dbReference type="InterPro" id="IPR000496">
    <property type="entry name" value="Brdyknn_rcpt"/>
</dbReference>
<evidence type="ECO:0000256" key="6">
    <source>
        <dbReference type="ARBA" id="ARBA00022989"/>
    </source>
</evidence>
<keyword evidence="5 17" id="KW-0812">Transmembrane</keyword>
<dbReference type="GeneID" id="102840534"/>
<evidence type="ECO:0000256" key="16">
    <source>
        <dbReference type="ARBA" id="ARBA00025954"/>
    </source>
</evidence>
<feature type="transmembrane region" description="Helical" evidence="18">
    <location>
        <begin position="138"/>
        <end position="156"/>
    </location>
</feature>
<evidence type="ECO:0000259" key="19">
    <source>
        <dbReference type="PROSITE" id="PS50262"/>
    </source>
</evidence>
<feature type="transmembrane region" description="Helical" evidence="18">
    <location>
        <begin position="99"/>
        <end position="118"/>
    </location>
</feature>
<dbReference type="PRINTS" id="PR00237">
    <property type="entry name" value="GPCRRHODOPSN"/>
</dbReference>
<keyword evidence="6 18" id="KW-1133">Transmembrane helix</keyword>
<dbReference type="AlphaFoldDB" id="A0A9B0T5Z2"/>
<dbReference type="InterPro" id="IPR017452">
    <property type="entry name" value="GPCR_Rhodpsn_7TM"/>
</dbReference>
<dbReference type="GO" id="GO:0009897">
    <property type="term" value="C:external side of plasma membrane"/>
    <property type="evidence" value="ECO:0007669"/>
    <property type="project" value="TreeGrafter"/>
</dbReference>
<accession>A0A9B0T5Z2</accession>
<dbReference type="GO" id="GO:0006939">
    <property type="term" value="P:smooth muscle contraction"/>
    <property type="evidence" value="ECO:0007669"/>
    <property type="project" value="InterPro"/>
</dbReference>
<evidence type="ECO:0000256" key="4">
    <source>
        <dbReference type="ARBA" id="ARBA00022553"/>
    </source>
</evidence>
<dbReference type="GO" id="GO:0042310">
    <property type="term" value="P:vasoconstriction"/>
    <property type="evidence" value="ECO:0007669"/>
    <property type="project" value="InterPro"/>
</dbReference>
<sequence>MFSAWKIPMFMIFHENSEPTSTPFSAEMLNITSPVLTSALNMTLPPSEECSFVEWSNLLNTIQPPFLWVIFMLAALENIFVLSVFCLHKSNCTVAEIYLGNLAMADLILVCGLPFWAITMANNFDWLFGEVLCRVVNTVTSMNLYSSICFLMLVSIDRYLALVKTMSIGRTRGVRCAKLYSLVIWGCTLLLSSPMLVFRTMKDYSSEGYNVTACIIIYPSTTWEVLTNVLLNFVGFLLPLTIITFCTVRIMQVLRNNEMQKFKEIQTERKATVLVLSVLLLFVVCWLPFQISTFLDTLHRLGMFTSCQEAHNIDVFTQISTYIGYSNSCLNPLVYVIVGKRFRKKSWEVYGRLCGKEGCGPEPTHIENSLSTLRTSISMERQIHKLPEWVGCSQVNDAPRTAAANFSEDDGQLLTIGCPWKTGRYSPCVNKPWATSEHSSQIPARLQETHGSIIILNICTSSAGVGSGDELVPQVYALPQHDSSCLQETCSQG</sequence>
<evidence type="ECO:0000313" key="20">
    <source>
        <dbReference type="Proteomes" id="UP000504623"/>
    </source>
</evidence>
<evidence type="ECO:0000256" key="17">
    <source>
        <dbReference type="RuleBase" id="RU000688"/>
    </source>
</evidence>
<dbReference type="InterPro" id="IPR000276">
    <property type="entry name" value="GPCR_Rhodpsn"/>
</dbReference>
<dbReference type="GO" id="GO:0006955">
    <property type="term" value="P:immune response"/>
    <property type="evidence" value="ECO:0007669"/>
    <property type="project" value="TreeGrafter"/>
</dbReference>
<feature type="transmembrane region" description="Helical" evidence="18">
    <location>
        <begin position="271"/>
        <end position="289"/>
    </location>
</feature>
<comment type="similarity">
    <text evidence="17">Belongs to the G-protein coupled receptor 1 family.</text>
</comment>
<feature type="transmembrane region" description="Helical" evidence="18">
    <location>
        <begin position="177"/>
        <end position="198"/>
    </location>
</feature>
<dbReference type="GO" id="GO:0007204">
    <property type="term" value="P:positive regulation of cytosolic calcium ion concentration"/>
    <property type="evidence" value="ECO:0007669"/>
    <property type="project" value="TreeGrafter"/>
</dbReference>
<dbReference type="PANTHER" id="PTHR10489">
    <property type="entry name" value="CELL ADHESION MOLECULE"/>
    <property type="match status" value="1"/>
</dbReference>
<dbReference type="GO" id="GO:0016493">
    <property type="term" value="F:C-C chemokine receptor activity"/>
    <property type="evidence" value="ECO:0007669"/>
    <property type="project" value="TreeGrafter"/>
</dbReference>
<reference evidence="21" key="1">
    <citation type="submission" date="2025-08" db="UniProtKB">
        <authorList>
            <consortium name="RefSeq"/>
        </authorList>
    </citation>
    <scope>IDENTIFICATION</scope>
    <source>
        <tissue evidence="21">Spleen</tissue>
    </source>
</reference>
<dbReference type="SUPFAM" id="SSF81321">
    <property type="entry name" value="Family A G protein-coupled receptor-like"/>
    <property type="match status" value="1"/>
</dbReference>
<evidence type="ECO:0000256" key="14">
    <source>
        <dbReference type="ARBA" id="ARBA00023288"/>
    </source>
</evidence>
<keyword evidence="7 17" id="KW-0297">G-protein coupled receptor</keyword>
<dbReference type="Proteomes" id="UP000504623">
    <property type="component" value="Unplaced"/>
</dbReference>
<comment type="subcellular location">
    <subcellularLocation>
        <location evidence="1">Cell membrane</location>
        <topology evidence="1">Multi-pass membrane protein</topology>
    </subcellularLocation>
</comment>
<evidence type="ECO:0000256" key="11">
    <source>
        <dbReference type="ARBA" id="ARBA00023170"/>
    </source>
</evidence>
<name>A0A9B0T5Z2_CHRAS</name>
<dbReference type="GO" id="GO:0019722">
    <property type="term" value="P:calcium-mediated signaling"/>
    <property type="evidence" value="ECO:0007669"/>
    <property type="project" value="TreeGrafter"/>
</dbReference>
<evidence type="ECO:0000256" key="7">
    <source>
        <dbReference type="ARBA" id="ARBA00023040"/>
    </source>
</evidence>
<keyword evidence="20" id="KW-1185">Reference proteome</keyword>
<dbReference type="Gene3D" id="1.20.1070.10">
    <property type="entry name" value="Rhodopsin 7-helix transmembrane proteins"/>
    <property type="match status" value="1"/>
</dbReference>
<organism evidence="20 21">
    <name type="scientific">Chrysochloris asiatica</name>
    <name type="common">Cape golden mole</name>
    <dbReference type="NCBI Taxonomy" id="185453"/>
    <lineage>
        <taxon>Eukaryota</taxon>
        <taxon>Metazoa</taxon>
        <taxon>Chordata</taxon>
        <taxon>Craniata</taxon>
        <taxon>Vertebrata</taxon>
        <taxon>Euteleostomi</taxon>
        <taxon>Mammalia</taxon>
        <taxon>Eutheria</taxon>
        <taxon>Afrotheria</taxon>
        <taxon>Chrysochloridae</taxon>
        <taxon>Chrysochlorinae</taxon>
        <taxon>Chrysochloris</taxon>
    </lineage>
</organism>
<feature type="domain" description="G-protein coupled receptors family 1 profile" evidence="19">
    <location>
        <begin position="77"/>
        <end position="335"/>
    </location>
</feature>
<keyword evidence="11 17" id="KW-0675">Receptor</keyword>
<keyword evidence="14" id="KW-0449">Lipoprotein</keyword>
<evidence type="ECO:0000256" key="2">
    <source>
        <dbReference type="ARBA" id="ARBA00013512"/>
    </source>
</evidence>
<keyword evidence="12" id="KW-0325">Glycoprotein</keyword>
<dbReference type="RefSeq" id="XP_006839680.1">
    <property type="nucleotide sequence ID" value="XM_006839617.1"/>
</dbReference>
<comment type="subunit">
    <text evidence="16">Forms a complex with PECAM1 and GNAQ. Interacts with PECAM1.</text>
</comment>
<evidence type="ECO:0000256" key="1">
    <source>
        <dbReference type="ARBA" id="ARBA00004651"/>
    </source>
</evidence>
<evidence type="ECO:0000256" key="18">
    <source>
        <dbReference type="SAM" id="Phobius"/>
    </source>
</evidence>
<feature type="transmembrane region" description="Helical" evidence="18">
    <location>
        <begin position="66"/>
        <end position="87"/>
    </location>
</feature>
<feature type="transmembrane region" description="Helical" evidence="18">
    <location>
        <begin position="229"/>
        <end position="250"/>
    </location>
</feature>
<keyword evidence="4" id="KW-0597">Phosphoprotein</keyword>
<keyword evidence="9" id="KW-0564">Palmitate</keyword>
<dbReference type="PRINTS" id="PR00994">
    <property type="entry name" value="BRADYKINNB2R"/>
</dbReference>
<evidence type="ECO:0000256" key="12">
    <source>
        <dbReference type="ARBA" id="ARBA00023180"/>
    </source>
</evidence>
<keyword evidence="8 18" id="KW-0472">Membrane</keyword>
<evidence type="ECO:0000313" key="21">
    <source>
        <dbReference type="RefSeq" id="XP_006839680.1"/>
    </source>
</evidence>
<dbReference type="GO" id="GO:0004947">
    <property type="term" value="F:bradykinin receptor activity"/>
    <property type="evidence" value="ECO:0007669"/>
    <property type="project" value="InterPro"/>
</dbReference>
<evidence type="ECO:0000256" key="8">
    <source>
        <dbReference type="ARBA" id="ARBA00023136"/>
    </source>
</evidence>
<evidence type="ECO:0000256" key="15">
    <source>
        <dbReference type="ARBA" id="ARBA00025423"/>
    </source>
</evidence>
<dbReference type="InterPro" id="IPR001504">
    <property type="entry name" value="Brdyknn_2_rcpt"/>
</dbReference>
<dbReference type="FunFam" id="1.20.1070.10:FF:000201">
    <property type="entry name" value="Bradykinin receptor B2"/>
    <property type="match status" value="1"/>
</dbReference>
<dbReference type="PROSITE" id="PS00237">
    <property type="entry name" value="G_PROTEIN_RECEP_F1_1"/>
    <property type="match status" value="1"/>
</dbReference>
<keyword evidence="13 17" id="KW-0807">Transducer</keyword>
<dbReference type="GO" id="GO:0060326">
    <property type="term" value="P:cell chemotaxis"/>
    <property type="evidence" value="ECO:0007669"/>
    <property type="project" value="TreeGrafter"/>
</dbReference>
<evidence type="ECO:0000256" key="3">
    <source>
        <dbReference type="ARBA" id="ARBA00022475"/>
    </source>
</evidence>
<dbReference type="Pfam" id="PF00001">
    <property type="entry name" value="7tm_1"/>
    <property type="match status" value="1"/>
</dbReference>
<keyword evidence="3" id="KW-1003">Cell membrane</keyword>
<dbReference type="OrthoDB" id="6076970at2759"/>
<gene>
    <name evidence="21" type="primary">BDKRB2</name>
</gene>